<comment type="caution">
    <text evidence="2">The sequence shown here is derived from an EMBL/GenBank/DDBJ whole genome shotgun (WGS) entry which is preliminary data.</text>
</comment>
<dbReference type="Proteomes" id="UP000309174">
    <property type="component" value="Unassembled WGS sequence"/>
</dbReference>
<protein>
    <submittedName>
        <fullName evidence="2">Uncharacterized protein</fullName>
    </submittedName>
</protein>
<dbReference type="RefSeq" id="WP_138644588.1">
    <property type="nucleotide sequence ID" value="NZ_VCKW01000032.1"/>
</dbReference>
<reference evidence="2 3" key="1">
    <citation type="submission" date="2019-05" db="EMBL/GenBank/DDBJ databases">
        <title>Draft genome sequence of Actinomadura sp. 14C53.</title>
        <authorList>
            <person name="Saricaoglu S."/>
            <person name="Isik K."/>
        </authorList>
    </citation>
    <scope>NUCLEOTIDE SEQUENCE [LARGE SCALE GENOMIC DNA]</scope>
    <source>
        <strain evidence="2 3">14C53</strain>
    </source>
</reference>
<evidence type="ECO:0000313" key="3">
    <source>
        <dbReference type="Proteomes" id="UP000309174"/>
    </source>
</evidence>
<proteinExistence type="predicted"/>
<feature type="region of interest" description="Disordered" evidence="1">
    <location>
        <begin position="44"/>
        <end position="67"/>
    </location>
</feature>
<accession>A0A5C4JI83</accession>
<keyword evidence="3" id="KW-1185">Reference proteome</keyword>
<evidence type="ECO:0000256" key="1">
    <source>
        <dbReference type="SAM" id="MobiDB-lite"/>
    </source>
</evidence>
<feature type="compositionally biased region" description="Low complexity" evidence="1">
    <location>
        <begin position="47"/>
        <end position="67"/>
    </location>
</feature>
<dbReference type="AlphaFoldDB" id="A0A5C4JI83"/>
<sequence>MRHVFLDPDGGQRDWLYLVPLCGTGGSSGRDGLLELREIFEKARRGPAAPAASSPPICSIASGRRSA</sequence>
<dbReference type="OrthoDB" id="72338at2"/>
<organism evidence="2 3">
    <name type="scientific">Actinomadura soli</name>
    <dbReference type="NCBI Taxonomy" id="2508997"/>
    <lineage>
        <taxon>Bacteria</taxon>
        <taxon>Bacillati</taxon>
        <taxon>Actinomycetota</taxon>
        <taxon>Actinomycetes</taxon>
        <taxon>Streptosporangiales</taxon>
        <taxon>Thermomonosporaceae</taxon>
        <taxon>Actinomadura</taxon>
    </lineage>
</organism>
<name>A0A5C4JI83_9ACTN</name>
<evidence type="ECO:0000313" key="2">
    <source>
        <dbReference type="EMBL" id="TMR04280.1"/>
    </source>
</evidence>
<gene>
    <name evidence="2" type="ORF">ETD83_08900</name>
</gene>
<dbReference type="EMBL" id="VCKW01000032">
    <property type="protein sequence ID" value="TMR04280.1"/>
    <property type="molecule type" value="Genomic_DNA"/>
</dbReference>